<reference evidence="1 2" key="1">
    <citation type="submission" date="2018-05" db="EMBL/GenBank/DDBJ databases">
        <title>Genomic Encyclopedia of Type Strains, Phase IV (KMG-IV): sequencing the most valuable type-strain genomes for metagenomic binning, comparative biology and taxonomic classification.</title>
        <authorList>
            <person name="Goeker M."/>
        </authorList>
    </citation>
    <scope>NUCLEOTIDE SEQUENCE [LARGE SCALE GENOMIC DNA]</scope>
    <source>
        <strain evidence="1 2">DSM 2626</strain>
    </source>
</reference>
<dbReference type="Proteomes" id="UP000245631">
    <property type="component" value="Unassembled WGS sequence"/>
</dbReference>
<evidence type="ECO:0000313" key="1">
    <source>
        <dbReference type="EMBL" id="PWJ86046.1"/>
    </source>
</evidence>
<name>A0A8E3B1N3_RHILI</name>
<accession>A0A8E3B1N3</accession>
<comment type="caution">
    <text evidence="1">The sequence shown here is derived from an EMBL/GenBank/DDBJ whole genome shotgun (WGS) entry which is preliminary data.</text>
</comment>
<sequence>MYFSKPTLHSPVIITDRHKAAVALRFRELTLGLQFELPMKSRPDAIDIPLTTVSLQTNFDSYIDISFLPAATSKRVRLLVDSGNSTLIVPNWEDIAALPNWKANYEVLGTATEPWGCPANVVKGPIRLATAAGSALQIEGCLFYACTANSPQSGERTANFGAGCILPWSASGWNTPPGLGVTLQAPLSYATGYTCVEFDYEASANVLAGNAAPKIATGSYLTLYKTAPGGFLMMSVVAGIEWMALVAKSLSIGAERTSWPDPAPLPIAIIDTGGGPVFLTDPTNRVSNSQWPDPVQNPEWTIGSTNCHSIDDRISITLGDDASEFNYEIAPASLPVSARGLTLVMCTDNYYMMGNNGMNIGGLSALETRILIDYAGARVGLQAKT</sequence>
<dbReference type="RefSeq" id="WP_109672551.1">
    <property type="nucleotide sequence ID" value="NZ_QGGH01000025.1"/>
</dbReference>
<dbReference type="AlphaFoldDB" id="A0A8E3B1N3"/>
<gene>
    <name evidence="1" type="ORF">C8D77_12539</name>
</gene>
<organism evidence="1 2">
    <name type="scientific">Rhizobium loti</name>
    <name type="common">Mesorhizobium loti</name>
    <dbReference type="NCBI Taxonomy" id="381"/>
    <lineage>
        <taxon>Bacteria</taxon>
        <taxon>Pseudomonadati</taxon>
        <taxon>Pseudomonadota</taxon>
        <taxon>Alphaproteobacteria</taxon>
        <taxon>Hyphomicrobiales</taxon>
        <taxon>Phyllobacteriaceae</taxon>
        <taxon>Mesorhizobium</taxon>
    </lineage>
</organism>
<evidence type="ECO:0000313" key="2">
    <source>
        <dbReference type="Proteomes" id="UP000245631"/>
    </source>
</evidence>
<dbReference type="EMBL" id="QGGH01000025">
    <property type="protein sequence ID" value="PWJ86046.1"/>
    <property type="molecule type" value="Genomic_DNA"/>
</dbReference>
<protein>
    <submittedName>
        <fullName evidence="1">Uncharacterized protein</fullName>
    </submittedName>
</protein>
<dbReference type="GeneID" id="61056323"/>
<proteinExistence type="predicted"/>